<organism evidence="9 10">
    <name type="scientific">Ramlibacter ginsenosidimutans</name>
    <dbReference type="NCBI Taxonomy" id="502333"/>
    <lineage>
        <taxon>Bacteria</taxon>
        <taxon>Pseudomonadati</taxon>
        <taxon>Pseudomonadota</taxon>
        <taxon>Betaproteobacteria</taxon>
        <taxon>Burkholderiales</taxon>
        <taxon>Comamonadaceae</taxon>
        <taxon>Ramlibacter</taxon>
    </lineage>
</organism>
<comment type="similarity">
    <text evidence="7">Belongs to the binding-protein-dependent transport system permease family.</text>
</comment>
<dbReference type="InterPro" id="IPR045621">
    <property type="entry name" value="BPD_transp_1_N"/>
</dbReference>
<evidence type="ECO:0000256" key="4">
    <source>
        <dbReference type="ARBA" id="ARBA00022692"/>
    </source>
</evidence>
<evidence type="ECO:0000256" key="5">
    <source>
        <dbReference type="ARBA" id="ARBA00022989"/>
    </source>
</evidence>
<evidence type="ECO:0000256" key="6">
    <source>
        <dbReference type="ARBA" id="ARBA00023136"/>
    </source>
</evidence>
<feature type="transmembrane region" description="Helical" evidence="7">
    <location>
        <begin position="143"/>
        <end position="162"/>
    </location>
</feature>
<dbReference type="RefSeq" id="WP_201166787.1">
    <property type="nucleotide sequence ID" value="NZ_JAEPWM010000001.1"/>
</dbReference>
<dbReference type="Proteomes" id="UP000630528">
    <property type="component" value="Unassembled WGS sequence"/>
</dbReference>
<dbReference type="PROSITE" id="PS50928">
    <property type="entry name" value="ABC_TM1"/>
    <property type="match status" value="1"/>
</dbReference>
<evidence type="ECO:0000256" key="1">
    <source>
        <dbReference type="ARBA" id="ARBA00004651"/>
    </source>
</evidence>
<comment type="subcellular location">
    <subcellularLocation>
        <location evidence="1 7">Cell membrane</location>
        <topology evidence="1 7">Multi-pass membrane protein</topology>
    </subcellularLocation>
</comment>
<gene>
    <name evidence="9" type="ORF">JJB11_05055</name>
</gene>
<dbReference type="AlphaFoldDB" id="A0A934WLD1"/>
<keyword evidence="3" id="KW-1003">Cell membrane</keyword>
<keyword evidence="4 7" id="KW-0812">Transmembrane</keyword>
<evidence type="ECO:0000313" key="10">
    <source>
        <dbReference type="Proteomes" id="UP000630528"/>
    </source>
</evidence>
<feature type="transmembrane region" description="Helical" evidence="7">
    <location>
        <begin position="307"/>
        <end position="328"/>
    </location>
</feature>
<keyword evidence="5 7" id="KW-1133">Transmembrane helix</keyword>
<dbReference type="Pfam" id="PF19300">
    <property type="entry name" value="BPD_transp_1_N"/>
    <property type="match status" value="1"/>
</dbReference>
<reference evidence="9" key="1">
    <citation type="journal article" date="2012" name="J. Microbiol. Biotechnol.">
        <title>Ramlibacter ginsenosidimutans sp. nov., with ginsenoside-converting activity.</title>
        <authorList>
            <person name="Wang L."/>
            <person name="An D.S."/>
            <person name="Kim S.G."/>
            <person name="Jin F.X."/>
            <person name="Kim S.C."/>
            <person name="Lee S.T."/>
            <person name="Im W.T."/>
        </authorList>
    </citation>
    <scope>NUCLEOTIDE SEQUENCE</scope>
    <source>
        <strain evidence="9">KACC 17527</strain>
    </source>
</reference>
<dbReference type="PANTHER" id="PTHR43163:SF6">
    <property type="entry name" value="DIPEPTIDE TRANSPORT SYSTEM PERMEASE PROTEIN DPPB-RELATED"/>
    <property type="match status" value="1"/>
</dbReference>
<dbReference type="InterPro" id="IPR000515">
    <property type="entry name" value="MetI-like"/>
</dbReference>
<sequence>MLRFLLTRLSLVIPTFFGMTLLAFFLIRLVPGDPIETLAGERGIDPVRHAQLLHEYGFDRPVLVQYGIYITRVLHGDLGKSLITQEPVIREFATLFPATIELAVCAILFALVLGIPAGIIAAVKRNSVFDHGVMATSLTGYSMPIFWWGLLLILLFSVQLGLTPVSGRLAVEYFIEPRTGFLLIDSLLSDDKGAFVSAMEHLILPTIVLGTNPLAVVARMTRSAMLEVLGEDYIRTARAKGLPPLRVIGVHALRNALIPVVTVIGLQVGVLFTGAILTETIFSWPGVGKWLIEAINRRDYPVLQGGMLLLGVVVMAVNLLVDLTYGLINPRIRLQGH</sequence>
<keyword evidence="6 7" id="KW-0472">Membrane</keyword>
<evidence type="ECO:0000313" key="9">
    <source>
        <dbReference type="EMBL" id="MBK6005451.1"/>
    </source>
</evidence>
<accession>A0A934WLD1</accession>
<proteinExistence type="inferred from homology"/>
<feature type="transmembrane region" description="Helical" evidence="7">
    <location>
        <begin position="100"/>
        <end position="123"/>
    </location>
</feature>
<reference evidence="9" key="2">
    <citation type="submission" date="2021-01" db="EMBL/GenBank/DDBJ databases">
        <authorList>
            <person name="Kang M."/>
        </authorList>
    </citation>
    <scope>NUCLEOTIDE SEQUENCE</scope>
    <source>
        <strain evidence="9">KACC 17527</strain>
    </source>
</reference>
<comment type="caution">
    <text evidence="9">The sequence shown here is derived from an EMBL/GenBank/DDBJ whole genome shotgun (WGS) entry which is preliminary data.</text>
</comment>
<evidence type="ECO:0000256" key="7">
    <source>
        <dbReference type="RuleBase" id="RU363032"/>
    </source>
</evidence>
<dbReference type="Pfam" id="PF00528">
    <property type="entry name" value="BPD_transp_1"/>
    <property type="match status" value="1"/>
</dbReference>
<dbReference type="EMBL" id="JAEPWM010000001">
    <property type="protein sequence ID" value="MBK6005451.1"/>
    <property type="molecule type" value="Genomic_DNA"/>
</dbReference>
<protein>
    <submittedName>
        <fullName evidence="9">ABC transporter permease subunit</fullName>
    </submittedName>
</protein>
<dbReference type="GO" id="GO:0005886">
    <property type="term" value="C:plasma membrane"/>
    <property type="evidence" value="ECO:0007669"/>
    <property type="project" value="UniProtKB-SubCell"/>
</dbReference>
<keyword evidence="2 7" id="KW-0813">Transport</keyword>
<name>A0A934WLD1_9BURK</name>
<evidence type="ECO:0000256" key="3">
    <source>
        <dbReference type="ARBA" id="ARBA00022475"/>
    </source>
</evidence>
<evidence type="ECO:0000256" key="2">
    <source>
        <dbReference type="ARBA" id="ARBA00022448"/>
    </source>
</evidence>
<feature type="transmembrane region" description="Helical" evidence="7">
    <location>
        <begin position="6"/>
        <end position="27"/>
    </location>
</feature>
<dbReference type="SUPFAM" id="SSF161098">
    <property type="entry name" value="MetI-like"/>
    <property type="match status" value="1"/>
</dbReference>
<dbReference type="PANTHER" id="PTHR43163">
    <property type="entry name" value="DIPEPTIDE TRANSPORT SYSTEM PERMEASE PROTEIN DPPB-RELATED"/>
    <property type="match status" value="1"/>
</dbReference>
<evidence type="ECO:0000259" key="8">
    <source>
        <dbReference type="PROSITE" id="PS50928"/>
    </source>
</evidence>
<dbReference type="GO" id="GO:0071916">
    <property type="term" value="F:dipeptide transmembrane transporter activity"/>
    <property type="evidence" value="ECO:0007669"/>
    <property type="project" value="TreeGrafter"/>
</dbReference>
<dbReference type="CDD" id="cd06261">
    <property type="entry name" value="TM_PBP2"/>
    <property type="match status" value="1"/>
</dbReference>
<feature type="domain" description="ABC transmembrane type-1" evidence="8">
    <location>
        <begin position="96"/>
        <end position="321"/>
    </location>
</feature>
<dbReference type="InterPro" id="IPR035906">
    <property type="entry name" value="MetI-like_sf"/>
</dbReference>
<dbReference type="Gene3D" id="1.10.3720.10">
    <property type="entry name" value="MetI-like"/>
    <property type="match status" value="1"/>
</dbReference>
<keyword evidence="10" id="KW-1185">Reference proteome</keyword>
<feature type="transmembrane region" description="Helical" evidence="7">
    <location>
        <begin position="256"/>
        <end position="277"/>
    </location>
</feature>